<protein>
    <submittedName>
        <fullName evidence="7">VanZ family protein</fullName>
    </submittedName>
</protein>
<sequence>MEPTPNPAYPQSKTPLWPLVRYQVMHLLPLFVAFIALLFFLPYLPLGKNLNELISQSNIIGLSLALVIALYLIFVFPISLLRASVSIGRILSYLLISHGLLWLILSSQVAAESLFDILGNPIYQWPWETELMMRFFAWLWLIQLSWLLATLNNPLKWLWLALCPFIYSFSYLVIITFAATDNITELLHQPFGLVGITSALLVLFLSADLLSQPNHLGRRVLIYLFTWLVSFGLIWLSTASQIEKYGSQYSALSFMLGFDRQQSVSMALITLLSLLPYIVLMTGLVQLRKLSVHNIDYSADVSTAASSRLVHISTWPLVLYAILITYGTLYPFSHWQSITMPSLFSVFSSQPSGLSSTDILVNSIIYLPFGFMLHQHFYGATAKRHLWVLLWAFLLSYSLEYLQHFLPERNTSQLDLLLNTLGGGLGSLIAARYHPDSDYLDKINRFYQRYIIDSPSSLLGILSLVCMLVGYFSPLQPNLSPFGVLQSIKPLFAPQLYDFSVFKLVSFFLQHLIMGLLLRAILLEHKRWLAWLLPLALTLLHPFILYHSLSLDLVLGSISASFILLLACQQQQTSQRQYSVVAGIILAWLLIKALMPSTGEIQAFNWVPFFYQLQNLAFATTMFNVVWPVLALAFCAMQHHADWFVKRELICALAVALFFIALEALQVGQPGRYPDITDAIIASISWIFIVHFWRNRYTRQEHQQQLRVPYWPITVFSLCLLLIGAILSIHQFSQPPAPLQASANNYQFKGKTFNALRPRLPAPTAKEMVTLKNDGQYLRSLTILSQRGKLESQVQLAYLAPELVDLAQLHQSLMALEFSGRGNVQVKPLALAYDWLYSRWSEQQLTELKGKLLAGCQFTQSYIVTEQLSPYNVYLYNSPLQALMACAIAGYQESPEFDAVMSFTAYTWLEQVLPVWRQVMGQHGGWHEGAEYVGIGIGQAIYQLPAMWRKATGEDYFNEPSIRGFADFLLYRIRPDGSQIRWGDGRFFDRGVPDQLALALELDHQASLVRISHKHLAPTSWPWGPLAGEMTPAAQPAPIPWAKWFDGIGHLIARSSEDEQATLVNFRAGDNYWSHQHLDQGSFTLYKGSPLAIDSGFYGPGYGADHHLNYSYQTIAHNTLTVTDPADNQPMPAKRSGQADRDIANDGGQRRIGSGWGSAAPVSLKQWQQQQDTYHTAKVLERLQTDDFVLVYADLTPAYTNSASGRGEFSARTRRVEAIKRLFIYDKFLDSVIVYDAVQASDSAFTKRWLLHTNQAPRQQSNGDWLVPSHPQYKHQQDANLRVSPLLPQKSYVLTLGGPGFDFYIDGKNYDEAGKINTIINKQRQPKPEPGQWRLEIIPEQQQLNDEFLVVLKPELTNQPNTTVHTFSTERDQHQLNLSRANYQLSITITAQQIALKQRQAQQEKIWNIKK</sequence>
<evidence type="ECO:0000259" key="4">
    <source>
        <dbReference type="Pfam" id="PF04892"/>
    </source>
</evidence>
<feature type="transmembrane region" description="Helical" evidence="3">
    <location>
        <begin position="131"/>
        <end position="151"/>
    </location>
</feature>
<comment type="caution">
    <text evidence="7">The sequence shown here is derived from an EMBL/GenBank/DDBJ whole genome shotgun (WGS) entry which is preliminary data.</text>
</comment>
<feature type="transmembrane region" description="Helical" evidence="3">
    <location>
        <begin position="90"/>
        <end position="111"/>
    </location>
</feature>
<evidence type="ECO:0000256" key="3">
    <source>
        <dbReference type="SAM" id="Phobius"/>
    </source>
</evidence>
<keyword evidence="8" id="KW-1185">Reference proteome</keyword>
<dbReference type="InterPro" id="IPR032518">
    <property type="entry name" value="HepII_N"/>
</dbReference>
<accession>A0ABS8W7Y8</accession>
<evidence type="ECO:0000313" key="7">
    <source>
        <dbReference type="EMBL" id="MCE2594222.1"/>
    </source>
</evidence>
<feature type="transmembrane region" description="Helical" evidence="3">
    <location>
        <begin position="191"/>
        <end position="210"/>
    </location>
</feature>
<feature type="transmembrane region" description="Helical" evidence="3">
    <location>
        <begin position="708"/>
        <end position="729"/>
    </location>
</feature>
<evidence type="ECO:0000313" key="8">
    <source>
        <dbReference type="Proteomes" id="UP001201273"/>
    </source>
</evidence>
<evidence type="ECO:0000256" key="1">
    <source>
        <dbReference type="ARBA" id="ARBA00004196"/>
    </source>
</evidence>
<feature type="transmembrane region" description="Helical" evidence="3">
    <location>
        <begin position="353"/>
        <end position="373"/>
    </location>
</feature>
<dbReference type="Gene3D" id="2.70.98.70">
    <property type="match status" value="1"/>
</dbReference>
<feature type="transmembrane region" description="Helical" evidence="3">
    <location>
        <begin position="262"/>
        <end position="285"/>
    </location>
</feature>
<keyword evidence="3" id="KW-0472">Membrane</keyword>
<dbReference type="RefSeq" id="WP_233051800.1">
    <property type="nucleotide sequence ID" value="NZ_JAIMJA010000004.1"/>
</dbReference>
<feature type="transmembrane region" description="Helical" evidence="3">
    <location>
        <begin position="27"/>
        <end position="46"/>
    </location>
</feature>
<keyword evidence="3" id="KW-0812">Transmembrane</keyword>
<dbReference type="InterPro" id="IPR008929">
    <property type="entry name" value="Chondroitin_lyas"/>
</dbReference>
<feature type="transmembrane region" description="Helical" evidence="3">
    <location>
        <begin position="528"/>
        <end position="545"/>
    </location>
</feature>
<feature type="transmembrane region" description="Helical" evidence="3">
    <location>
        <begin position="58"/>
        <end position="78"/>
    </location>
</feature>
<feature type="transmembrane region" description="Helical" evidence="3">
    <location>
        <begin position="551"/>
        <end position="568"/>
    </location>
</feature>
<dbReference type="EMBL" id="JAIMJA010000004">
    <property type="protein sequence ID" value="MCE2594222.1"/>
    <property type="molecule type" value="Genomic_DNA"/>
</dbReference>
<feature type="transmembrane region" description="Helical" evidence="3">
    <location>
        <begin position="385"/>
        <end position="404"/>
    </location>
</feature>
<dbReference type="InterPro" id="IPR006976">
    <property type="entry name" value="VanZ-like"/>
</dbReference>
<feature type="transmembrane region" description="Helical" evidence="3">
    <location>
        <begin position="501"/>
        <end position="521"/>
    </location>
</feature>
<dbReference type="Gene3D" id="1.50.10.100">
    <property type="entry name" value="Chondroitin AC/alginate lyase"/>
    <property type="match status" value="1"/>
</dbReference>
<reference evidence="7 8" key="1">
    <citation type="journal article" date="2022" name="Environ. Microbiol. Rep.">
        <title>Eco-phylogenetic analyses reveal divergent evolution of vitamin B12 metabolism in the marine bacterial family 'Psychromonadaceae'.</title>
        <authorList>
            <person name="Jin X."/>
            <person name="Yang Y."/>
            <person name="Cao H."/>
            <person name="Gao B."/>
            <person name="Zhao Z."/>
        </authorList>
    </citation>
    <scope>NUCLEOTIDE SEQUENCE [LARGE SCALE GENOMIC DNA]</scope>
    <source>
        <strain evidence="7 8">MKS20</strain>
    </source>
</reference>
<feature type="transmembrane region" description="Helical" evidence="3">
    <location>
        <begin position="679"/>
        <end position="696"/>
    </location>
</feature>
<feature type="transmembrane region" description="Helical" evidence="3">
    <location>
        <begin position="315"/>
        <end position="333"/>
    </location>
</feature>
<feature type="transmembrane region" description="Helical" evidence="3">
    <location>
        <begin position="416"/>
        <end position="434"/>
    </location>
</feature>
<feature type="transmembrane region" description="Helical" evidence="3">
    <location>
        <begin position="158"/>
        <end position="179"/>
    </location>
</feature>
<feature type="domain" description="Heparinase II/III-like C-terminal" evidence="5">
    <location>
        <begin position="1044"/>
        <end position="1262"/>
    </location>
</feature>
<feature type="transmembrane region" description="Helical" evidence="3">
    <location>
        <begin position="580"/>
        <end position="596"/>
    </location>
</feature>
<evidence type="ECO:0000259" key="5">
    <source>
        <dbReference type="Pfam" id="PF07940"/>
    </source>
</evidence>
<evidence type="ECO:0000259" key="6">
    <source>
        <dbReference type="Pfam" id="PF16332"/>
    </source>
</evidence>
<feature type="domain" description="VanZ-like" evidence="4">
    <location>
        <begin position="318"/>
        <end position="430"/>
    </location>
</feature>
<dbReference type="Pfam" id="PF07940">
    <property type="entry name" value="Hepar_II_III_C"/>
    <property type="match status" value="1"/>
</dbReference>
<dbReference type="Pfam" id="PF16332">
    <property type="entry name" value="DUF4962"/>
    <property type="match status" value="1"/>
</dbReference>
<name>A0ABS8W7Y8_9GAMM</name>
<feature type="domain" description="Heparinase II N-terminal" evidence="6">
    <location>
        <begin position="826"/>
        <end position="984"/>
    </location>
</feature>
<comment type="subcellular location">
    <subcellularLocation>
        <location evidence="1">Cell envelope</location>
    </subcellularLocation>
</comment>
<feature type="transmembrane region" description="Helical" evidence="3">
    <location>
        <begin position="649"/>
        <end position="667"/>
    </location>
</feature>
<feature type="transmembrane region" description="Helical" evidence="3">
    <location>
        <begin position="455"/>
        <end position="473"/>
    </location>
</feature>
<dbReference type="Pfam" id="PF04892">
    <property type="entry name" value="VanZ"/>
    <property type="match status" value="1"/>
</dbReference>
<dbReference type="InterPro" id="IPR012480">
    <property type="entry name" value="Hepar_II_III_C"/>
</dbReference>
<feature type="region of interest" description="Disordered" evidence="2">
    <location>
        <begin position="1125"/>
        <end position="1150"/>
    </location>
</feature>
<evidence type="ECO:0000256" key="2">
    <source>
        <dbReference type="SAM" id="MobiDB-lite"/>
    </source>
</evidence>
<gene>
    <name evidence="7" type="ORF">K6Y31_05270</name>
</gene>
<organism evidence="7 8">
    <name type="scientific">Motilimonas cestriensis</name>
    <dbReference type="NCBI Taxonomy" id="2742685"/>
    <lineage>
        <taxon>Bacteria</taxon>
        <taxon>Pseudomonadati</taxon>
        <taxon>Pseudomonadota</taxon>
        <taxon>Gammaproteobacteria</taxon>
        <taxon>Alteromonadales</taxon>
        <taxon>Alteromonadales genera incertae sedis</taxon>
        <taxon>Motilimonas</taxon>
    </lineage>
</organism>
<feature type="transmembrane region" description="Helical" evidence="3">
    <location>
        <begin position="616"/>
        <end position="637"/>
    </location>
</feature>
<feature type="transmembrane region" description="Helical" evidence="3">
    <location>
        <begin position="222"/>
        <end position="242"/>
    </location>
</feature>
<dbReference type="Proteomes" id="UP001201273">
    <property type="component" value="Unassembled WGS sequence"/>
</dbReference>
<keyword evidence="3" id="KW-1133">Transmembrane helix</keyword>
<proteinExistence type="predicted"/>